<organism evidence="10 11">
    <name type="scientific">Bicyclus anynana</name>
    <name type="common">Squinting bush brown butterfly</name>
    <dbReference type="NCBI Taxonomy" id="110368"/>
    <lineage>
        <taxon>Eukaryota</taxon>
        <taxon>Metazoa</taxon>
        <taxon>Ecdysozoa</taxon>
        <taxon>Arthropoda</taxon>
        <taxon>Hexapoda</taxon>
        <taxon>Insecta</taxon>
        <taxon>Pterygota</taxon>
        <taxon>Neoptera</taxon>
        <taxon>Endopterygota</taxon>
        <taxon>Lepidoptera</taxon>
        <taxon>Glossata</taxon>
        <taxon>Ditrysia</taxon>
        <taxon>Papilionoidea</taxon>
        <taxon>Nymphalidae</taxon>
        <taxon>Satyrinae</taxon>
        <taxon>Satyrini</taxon>
        <taxon>Mycalesina</taxon>
        <taxon>Bicyclus</taxon>
    </lineage>
</organism>
<evidence type="ECO:0000313" key="10">
    <source>
        <dbReference type="Proteomes" id="UP001652582"/>
    </source>
</evidence>
<keyword evidence="9" id="KW-1133">Transmembrane helix</keyword>
<evidence type="ECO:0000256" key="1">
    <source>
        <dbReference type="ARBA" id="ARBA00001971"/>
    </source>
</evidence>
<dbReference type="PRINTS" id="PR00463">
    <property type="entry name" value="EP450I"/>
</dbReference>
<dbReference type="Proteomes" id="UP001652582">
    <property type="component" value="Chromosome 1"/>
</dbReference>
<keyword evidence="7 8" id="KW-0503">Monooxygenase</keyword>
<dbReference type="PROSITE" id="PS00086">
    <property type="entry name" value="CYTOCHROME_P450"/>
    <property type="match status" value="1"/>
</dbReference>
<reference evidence="10" key="1">
    <citation type="submission" date="2025-05" db="UniProtKB">
        <authorList>
            <consortium name="RefSeq"/>
        </authorList>
    </citation>
    <scope>NUCLEOTIDE SEQUENCE [LARGE SCALE GENOMIC DNA]</scope>
</reference>
<gene>
    <name evidence="11" type="primary">LOC128198136</name>
</gene>
<dbReference type="InterPro" id="IPR050196">
    <property type="entry name" value="Cytochrome_P450_Monoox"/>
</dbReference>
<dbReference type="RefSeq" id="XP_052737852.1">
    <property type="nucleotide sequence ID" value="XM_052881892.1"/>
</dbReference>
<keyword evidence="10" id="KW-1185">Reference proteome</keyword>
<dbReference type="PANTHER" id="PTHR24291">
    <property type="entry name" value="CYTOCHROME P450 FAMILY 4"/>
    <property type="match status" value="1"/>
</dbReference>
<dbReference type="SUPFAM" id="SSF48264">
    <property type="entry name" value="Cytochrome P450"/>
    <property type="match status" value="1"/>
</dbReference>
<comment type="similarity">
    <text evidence="2 8">Belongs to the cytochrome P450 family.</text>
</comment>
<protein>
    <submittedName>
        <fullName evidence="11">Probable cytochrome P450 4p3</fullName>
    </submittedName>
</protein>
<proteinExistence type="inferred from homology"/>
<dbReference type="GeneID" id="128198136"/>
<evidence type="ECO:0000256" key="9">
    <source>
        <dbReference type="SAM" id="Phobius"/>
    </source>
</evidence>
<accession>A0ABM3LFN1</accession>
<evidence type="ECO:0000256" key="3">
    <source>
        <dbReference type="ARBA" id="ARBA00022617"/>
    </source>
</evidence>
<keyword evidence="6 8" id="KW-0408">Iron</keyword>
<dbReference type="InterPro" id="IPR036396">
    <property type="entry name" value="Cyt_P450_sf"/>
</dbReference>
<dbReference type="InterPro" id="IPR001128">
    <property type="entry name" value="Cyt_P450"/>
</dbReference>
<evidence type="ECO:0000256" key="4">
    <source>
        <dbReference type="ARBA" id="ARBA00022723"/>
    </source>
</evidence>
<evidence type="ECO:0000256" key="8">
    <source>
        <dbReference type="RuleBase" id="RU000461"/>
    </source>
</evidence>
<feature type="transmembrane region" description="Helical" evidence="9">
    <location>
        <begin position="16"/>
        <end position="33"/>
    </location>
</feature>
<reference evidence="11" key="2">
    <citation type="submission" date="2025-08" db="UniProtKB">
        <authorList>
            <consortium name="RefSeq"/>
        </authorList>
    </citation>
    <scope>IDENTIFICATION</scope>
</reference>
<comment type="cofactor">
    <cofactor evidence="1">
        <name>heme</name>
        <dbReference type="ChEBI" id="CHEBI:30413"/>
    </cofactor>
</comment>
<evidence type="ECO:0000256" key="2">
    <source>
        <dbReference type="ARBA" id="ARBA00010617"/>
    </source>
</evidence>
<dbReference type="InterPro" id="IPR017972">
    <property type="entry name" value="Cyt_P450_CS"/>
</dbReference>
<keyword evidence="3 8" id="KW-0349">Heme</keyword>
<dbReference type="Pfam" id="PF00067">
    <property type="entry name" value="p450"/>
    <property type="match status" value="1"/>
</dbReference>
<keyword evidence="9" id="KW-0812">Transmembrane</keyword>
<name>A0ABM3LFN1_BICAN</name>
<keyword evidence="4 8" id="KW-0479">Metal-binding</keyword>
<keyword evidence="9" id="KW-0472">Membrane</keyword>
<evidence type="ECO:0000313" key="11">
    <source>
        <dbReference type="RefSeq" id="XP_052737852.1"/>
    </source>
</evidence>
<dbReference type="InterPro" id="IPR002401">
    <property type="entry name" value="Cyt_P450_E_grp-I"/>
</dbReference>
<dbReference type="PANTHER" id="PTHR24291:SF201">
    <property type="entry name" value="CYTOCHROME P450, FAMILY 4, SUBFAMILY B, POLYPEPTIDE 7"/>
    <property type="match status" value="1"/>
</dbReference>
<sequence>MRQIRKNNTNIIKRKFLYVCEYILFIFLGKYQIPAGTQYAILIYDLHRLGEQFVEPLKFRPERFQMEPTWHPYAYLPFSAGPRNCMGQKFAMMELKLTLSALLRRYRLLPVTKPEDIIFRFDYVLRVKDPIYVKLELRSEDKLNR</sequence>
<evidence type="ECO:0000256" key="6">
    <source>
        <dbReference type="ARBA" id="ARBA00023004"/>
    </source>
</evidence>
<keyword evidence="5 8" id="KW-0560">Oxidoreductase</keyword>
<evidence type="ECO:0000256" key="5">
    <source>
        <dbReference type="ARBA" id="ARBA00023002"/>
    </source>
</evidence>
<dbReference type="Gene3D" id="1.10.630.10">
    <property type="entry name" value="Cytochrome P450"/>
    <property type="match status" value="1"/>
</dbReference>
<evidence type="ECO:0000256" key="7">
    <source>
        <dbReference type="ARBA" id="ARBA00023033"/>
    </source>
</evidence>